<reference evidence="3" key="1">
    <citation type="submission" date="2025-08" db="UniProtKB">
        <authorList>
            <consortium name="Ensembl"/>
        </authorList>
    </citation>
    <scope>IDENTIFICATION</scope>
</reference>
<feature type="domain" description="HD" evidence="2">
    <location>
        <begin position="108"/>
        <end position="259"/>
    </location>
</feature>
<dbReference type="PROSITE" id="PS51831">
    <property type="entry name" value="HD"/>
    <property type="match status" value="1"/>
</dbReference>
<dbReference type="AlphaFoldDB" id="A0A3Q2WZB0"/>
<dbReference type="OMA" id="DQMFMPQ"/>
<dbReference type="InterPro" id="IPR006674">
    <property type="entry name" value="HD_domain"/>
</dbReference>
<dbReference type="SUPFAM" id="SSF109604">
    <property type="entry name" value="HD-domain/PDEase-like"/>
    <property type="match status" value="1"/>
</dbReference>
<accession>A0A3Q2WZB0</accession>
<evidence type="ECO:0000313" key="3">
    <source>
        <dbReference type="Ensembl" id="ENSHBUP00000027834.1"/>
    </source>
</evidence>
<dbReference type="GO" id="GO:0006203">
    <property type="term" value="P:dGTP catabolic process"/>
    <property type="evidence" value="ECO:0007669"/>
    <property type="project" value="TreeGrafter"/>
</dbReference>
<dbReference type="STRING" id="8153.ENSHBUP00000027834"/>
<dbReference type="GO" id="GO:0008832">
    <property type="term" value="F:dGTPase activity"/>
    <property type="evidence" value="ECO:0007669"/>
    <property type="project" value="TreeGrafter"/>
</dbReference>
<dbReference type="GeneTree" id="ENSGT00390000013867"/>
<evidence type="ECO:0000259" key="2">
    <source>
        <dbReference type="PROSITE" id="PS51831"/>
    </source>
</evidence>
<dbReference type="SMART" id="SM00471">
    <property type="entry name" value="HDc"/>
    <property type="match status" value="1"/>
</dbReference>
<keyword evidence="4" id="KW-1185">Reference proteome</keyword>
<dbReference type="InterPro" id="IPR003607">
    <property type="entry name" value="HD/PDEase_dom"/>
</dbReference>
<dbReference type="Gene3D" id="1.10.3210.10">
    <property type="entry name" value="Hypothetical protein af1432"/>
    <property type="match status" value="1"/>
</dbReference>
<reference evidence="3" key="2">
    <citation type="submission" date="2025-09" db="UniProtKB">
        <authorList>
            <consortium name="Ensembl"/>
        </authorList>
    </citation>
    <scope>IDENTIFICATION</scope>
</reference>
<dbReference type="Proteomes" id="UP000264840">
    <property type="component" value="Unplaced"/>
</dbReference>
<dbReference type="PANTHER" id="PTHR11373">
    <property type="entry name" value="DEOXYNUCLEOSIDE TRIPHOSPHATE TRIPHOSPHOHYDROLASE"/>
    <property type="match status" value="1"/>
</dbReference>
<dbReference type="Gene3D" id="3.30.70.2760">
    <property type="match status" value="1"/>
</dbReference>
<dbReference type="InterPro" id="IPR050135">
    <property type="entry name" value="dGTPase-like"/>
</dbReference>
<dbReference type="Pfam" id="PF01966">
    <property type="entry name" value="HD"/>
    <property type="match status" value="1"/>
</dbReference>
<sequence>MLLNLWNLHNSHHQTTELFLHISQHLANPPPFSVYTVSEKKTKKNQKNIVYQNFSFFFTQVFNDPIHGHIELDSLLVKIIDTPEFQRLRNIKQLGGSYYVFPGASHNRFEHSIGVAYLAGELATALMVKQPDLNINDRDVLCVQIAGLCHDLGHGPFSRLFDRMFNPEADPATKDWKDASIAMFNHLLENEDNKVKEEEDYELLLPEDLIFIKEMIKPIKSDDTKVLWPYKGRDENKSFLYEIVSNNQNGIDVDKFDCLARDCHHLGIRNNFDHHRFIMFARVCDVNGRKHICSRDKEVSNLHDMFHTWVSLHKKAYQHRVTQSVEMMIKDALLEANKRINIVGSGGNTFHLSTAKTDMKAYTKLTDQVVEEISKSTNADLEKAKGILKRITTRDLYWFVGQAKPVSKVVNLDYGMKDKDLINKIYFYNKKNLKKAFPILESETALAFLRVYLKEPKTKTAKDKAKKCFREWCKENDFEVLLYFYLIALIDINFSVRTNLLYCNIIAIKKVTYKTLPAEIVA</sequence>
<dbReference type="GO" id="GO:0005634">
    <property type="term" value="C:nucleus"/>
    <property type="evidence" value="ECO:0007669"/>
    <property type="project" value="TreeGrafter"/>
</dbReference>
<dbReference type="PANTHER" id="PTHR11373:SF4">
    <property type="entry name" value="DEOXYNUCLEOSIDE TRIPHOSPHATE TRIPHOSPHOHYDROLASE SAMHD1"/>
    <property type="match status" value="1"/>
</dbReference>
<dbReference type="GO" id="GO:0045088">
    <property type="term" value="P:regulation of innate immune response"/>
    <property type="evidence" value="ECO:0007669"/>
    <property type="project" value="TreeGrafter"/>
</dbReference>
<dbReference type="CDD" id="cd00077">
    <property type="entry name" value="HDc"/>
    <property type="match status" value="1"/>
</dbReference>
<evidence type="ECO:0000313" key="4">
    <source>
        <dbReference type="Proteomes" id="UP000264840"/>
    </source>
</evidence>
<protein>
    <submittedName>
        <fullName evidence="3">Deoxynucleoside triphosphate triphosphohydrolase SAMHD1-like</fullName>
    </submittedName>
</protein>
<name>A0A3Q2WZB0_HAPBU</name>
<proteinExistence type="inferred from homology"/>
<organism evidence="3 4">
    <name type="scientific">Haplochromis burtoni</name>
    <name type="common">Burton's mouthbrooder</name>
    <name type="synonym">Chromis burtoni</name>
    <dbReference type="NCBI Taxonomy" id="8153"/>
    <lineage>
        <taxon>Eukaryota</taxon>
        <taxon>Metazoa</taxon>
        <taxon>Chordata</taxon>
        <taxon>Craniata</taxon>
        <taxon>Vertebrata</taxon>
        <taxon>Euteleostomi</taxon>
        <taxon>Actinopterygii</taxon>
        <taxon>Neopterygii</taxon>
        <taxon>Teleostei</taxon>
        <taxon>Neoteleostei</taxon>
        <taxon>Acanthomorphata</taxon>
        <taxon>Ovalentaria</taxon>
        <taxon>Cichlomorphae</taxon>
        <taxon>Cichliformes</taxon>
        <taxon>Cichlidae</taxon>
        <taxon>African cichlids</taxon>
        <taxon>Pseudocrenilabrinae</taxon>
        <taxon>Haplochromini</taxon>
        <taxon>Haplochromis</taxon>
    </lineage>
</organism>
<evidence type="ECO:0000256" key="1">
    <source>
        <dbReference type="ARBA" id="ARBA00005776"/>
    </source>
</evidence>
<dbReference type="Ensembl" id="ENSHBUT00000031409.1">
    <property type="protein sequence ID" value="ENSHBUP00000027834.1"/>
    <property type="gene ID" value="ENSHBUG00000011295.1"/>
</dbReference>
<dbReference type="GO" id="GO:0051607">
    <property type="term" value="P:defense response to virus"/>
    <property type="evidence" value="ECO:0007669"/>
    <property type="project" value="TreeGrafter"/>
</dbReference>
<comment type="similarity">
    <text evidence="1">Belongs to the SAMHD1 family.</text>
</comment>